<dbReference type="Proteomes" id="UP000309676">
    <property type="component" value="Unassembled WGS sequence"/>
</dbReference>
<protein>
    <submittedName>
        <fullName evidence="2">DUF2512 family protein</fullName>
    </submittedName>
</protein>
<keyword evidence="1" id="KW-1133">Transmembrane helix</keyword>
<comment type="caution">
    <text evidence="2">The sequence shown here is derived from an EMBL/GenBank/DDBJ whole genome shotgun (WGS) entry which is preliminary data.</text>
</comment>
<feature type="transmembrane region" description="Helical" evidence="1">
    <location>
        <begin position="98"/>
        <end position="115"/>
    </location>
</feature>
<feature type="transmembrane region" description="Helical" evidence="1">
    <location>
        <begin position="37"/>
        <end position="55"/>
    </location>
</feature>
<keyword evidence="1" id="KW-0472">Membrane</keyword>
<gene>
    <name evidence="2" type="ORF">FE782_02625</name>
</gene>
<keyword evidence="1" id="KW-0812">Transmembrane</keyword>
<feature type="transmembrane region" description="Helical" evidence="1">
    <location>
        <begin position="12"/>
        <end position="31"/>
    </location>
</feature>
<organism evidence="2 3">
    <name type="scientific">Paenibacillus antri</name>
    <dbReference type="NCBI Taxonomy" id="2582848"/>
    <lineage>
        <taxon>Bacteria</taxon>
        <taxon>Bacillati</taxon>
        <taxon>Bacillota</taxon>
        <taxon>Bacilli</taxon>
        <taxon>Bacillales</taxon>
        <taxon>Paenibacillaceae</taxon>
        <taxon>Paenibacillus</taxon>
    </lineage>
</organism>
<feature type="transmembrane region" description="Helical" evidence="1">
    <location>
        <begin position="67"/>
        <end position="92"/>
    </location>
</feature>
<evidence type="ECO:0000313" key="2">
    <source>
        <dbReference type="EMBL" id="TLS54257.1"/>
    </source>
</evidence>
<name>A0A5R9GCQ8_9BACL</name>
<dbReference type="Pfam" id="PF10710">
    <property type="entry name" value="DUF2512"/>
    <property type="match status" value="1"/>
</dbReference>
<evidence type="ECO:0000313" key="3">
    <source>
        <dbReference type="Proteomes" id="UP000309676"/>
    </source>
</evidence>
<proteinExistence type="predicted"/>
<dbReference type="EMBL" id="VCIW01000001">
    <property type="protein sequence ID" value="TLS54257.1"/>
    <property type="molecule type" value="Genomic_DNA"/>
</dbReference>
<dbReference type="AlphaFoldDB" id="A0A5R9GCQ8"/>
<keyword evidence="3" id="KW-1185">Reference proteome</keyword>
<dbReference type="InterPro" id="IPR019649">
    <property type="entry name" value="DUF2512"/>
</dbReference>
<sequence>MSYTQKEDASMLLRFLLKALLNGVIVVPLLLWFGTVMFWEAVAAAVVLTVIAYFIGDRVILPATNNLTATIADFGLTYVYVWMVGAFLGWNVSLGETFWIALGVAAVELLFHTMLPQNDSPRVKI</sequence>
<accession>A0A5R9GCQ8</accession>
<reference evidence="2 3" key="1">
    <citation type="submission" date="2019-05" db="EMBL/GenBank/DDBJ databases">
        <authorList>
            <person name="Narsing Rao M.P."/>
            <person name="Li W.J."/>
        </authorList>
    </citation>
    <scope>NUCLEOTIDE SEQUENCE [LARGE SCALE GENOMIC DNA]</scope>
    <source>
        <strain evidence="2 3">SYSU_K30003</strain>
    </source>
</reference>
<evidence type="ECO:0000256" key="1">
    <source>
        <dbReference type="SAM" id="Phobius"/>
    </source>
</evidence>